<dbReference type="AlphaFoldDB" id="A0A0V8QB60"/>
<dbReference type="Gene3D" id="3.40.50.720">
    <property type="entry name" value="NAD(P)-binding Rossmann-like Domain"/>
    <property type="match status" value="3"/>
</dbReference>
<evidence type="ECO:0000313" key="8">
    <source>
        <dbReference type="Proteomes" id="UP000054874"/>
    </source>
</evidence>
<dbReference type="OrthoDB" id="9769600at2"/>
<accession>A0A0V8QB60</accession>
<comment type="cofactor">
    <cofactor evidence="1">
        <name>FAD</name>
        <dbReference type="ChEBI" id="CHEBI:57692"/>
    </cofactor>
</comment>
<dbReference type="PANTHER" id="PTHR21197">
    <property type="entry name" value="UDP-GALACTOPYRANOSE MUTASE"/>
    <property type="match status" value="1"/>
</dbReference>
<dbReference type="STRING" id="290052.ASU35_03710"/>
<dbReference type="Pfam" id="PF03275">
    <property type="entry name" value="GLF"/>
    <property type="match status" value="1"/>
</dbReference>
<name>A0A0V8QB60_9FIRM</name>
<evidence type="ECO:0000256" key="3">
    <source>
        <dbReference type="ARBA" id="ARBA00022630"/>
    </source>
</evidence>
<comment type="caution">
    <text evidence="7">The sequence shown here is derived from an EMBL/GenBank/DDBJ whole genome shotgun (WGS) entry which is preliminary data.</text>
</comment>
<evidence type="ECO:0000256" key="5">
    <source>
        <dbReference type="ARBA" id="ARBA00023235"/>
    </source>
</evidence>
<organism evidence="7 8">
    <name type="scientific">Acetivibrio ethanolgignens</name>
    <dbReference type="NCBI Taxonomy" id="290052"/>
    <lineage>
        <taxon>Bacteria</taxon>
        <taxon>Bacillati</taxon>
        <taxon>Bacillota</taxon>
        <taxon>Clostridia</taxon>
        <taxon>Eubacteriales</taxon>
        <taxon>Oscillospiraceae</taxon>
        <taxon>Acetivibrio</taxon>
    </lineage>
</organism>
<dbReference type="SUPFAM" id="SSF51971">
    <property type="entry name" value="Nucleotide-binding domain"/>
    <property type="match status" value="1"/>
</dbReference>
<dbReference type="GO" id="GO:0050660">
    <property type="term" value="F:flavin adenine dinucleotide binding"/>
    <property type="evidence" value="ECO:0007669"/>
    <property type="project" value="TreeGrafter"/>
</dbReference>
<dbReference type="RefSeq" id="WP_058353884.1">
    <property type="nucleotide sequence ID" value="NZ_CABMMD010000197.1"/>
</dbReference>
<gene>
    <name evidence="7" type="ORF">ASU35_03710</name>
</gene>
<feature type="domain" description="UDP-galactopyranose mutase C-terminal" evidence="6">
    <location>
        <begin position="151"/>
        <end position="363"/>
    </location>
</feature>
<evidence type="ECO:0000256" key="2">
    <source>
        <dbReference type="ARBA" id="ARBA00009321"/>
    </source>
</evidence>
<protein>
    <submittedName>
        <fullName evidence="7">UDP-galactopyranose mutase</fullName>
    </submittedName>
</protein>
<keyword evidence="4" id="KW-0274">FAD</keyword>
<dbReference type="EMBL" id="LNAM01000197">
    <property type="protein sequence ID" value="KSV57829.1"/>
    <property type="molecule type" value="Genomic_DNA"/>
</dbReference>
<dbReference type="NCBIfam" id="TIGR00031">
    <property type="entry name" value="UDP-GALP_mutase"/>
    <property type="match status" value="1"/>
</dbReference>
<dbReference type="PANTHER" id="PTHR21197:SF0">
    <property type="entry name" value="UDP-GALACTOPYRANOSE MUTASE"/>
    <property type="match status" value="1"/>
</dbReference>
<evidence type="ECO:0000259" key="6">
    <source>
        <dbReference type="Pfam" id="PF03275"/>
    </source>
</evidence>
<keyword evidence="3" id="KW-0285">Flavoprotein</keyword>
<evidence type="ECO:0000256" key="4">
    <source>
        <dbReference type="ARBA" id="ARBA00022827"/>
    </source>
</evidence>
<reference evidence="7 8" key="1">
    <citation type="submission" date="2015-11" db="EMBL/GenBank/DDBJ databases">
        <title>Butyribacter intestini gen. nov., sp. nov., a butyric acid-producing bacterium of the family Lachnospiraceae isolated from the human faeces.</title>
        <authorList>
            <person name="Zou Y."/>
            <person name="Xue W."/>
            <person name="Luo G."/>
            <person name="Lv M."/>
        </authorList>
    </citation>
    <scope>NUCLEOTIDE SEQUENCE [LARGE SCALE GENOMIC DNA]</scope>
    <source>
        <strain evidence="7 8">ACET-33324</strain>
    </source>
</reference>
<comment type="similarity">
    <text evidence="2">Belongs to the UDP-galactopyranose/dTDP-fucopyranose mutase family.</text>
</comment>
<dbReference type="Proteomes" id="UP000054874">
    <property type="component" value="Unassembled WGS sequence"/>
</dbReference>
<evidence type="ECO:0000313" key="7">
    <source>
        <dbReference type="EMBL" id="KSV57829.1"/>
    </source>
</evidence>
<keyword evidence="8" id="KW-1185">Reference proteome</keyword>
<sequence length="385" mass="44460">MKDCIIIGCGFAGATAARQLAEAGWRALILEQRDHIGGNAYDEEDEYGVLVHKYGPHIFHTEKKRVYEYLSRFTDWYAYSHEVVGKVGDKLLPIPFNLNTLGMVYGEKKAKELREILEAEYGTEVKVPILKLRKHSRQEIKELADYVYQNVFLKYTMKQWGRTPEEIDPAISGRVPVFLSWDNRYFQDTWQGMPRDGYTPLFKKLLAHTGIEVRLSCPAASVLSFDKEAGKIYFEGKEYTGTMIYTGAIDELFDCCYGKLPYRSLDFAFEHYPEKFYQSHGVVNYTVSEEYTRITEFKRLTGQACEGTTIIKEYPRSYTGGKGQIPYYAIQNPENQALYEKYCELAGRFPHMHMLGRLAEYKYYNIDAIVDRALELAESISREGV</sequence>
<dbReference type="GO" id="GO:0005829">
    <property type="term" value="C:cytosol"/>
    <property type="evidence" value="ECO:0007669"/>
    <property type="project" value="TreeGrafter"/>
</dbReference>
<dbReference type="InterPro" id="IPR015899">
    <property type="entry name" value="UDP-GalPyranose_mutase_C"/>
</dbReference>
<evidence type="ECO:0000256" key="1">
    <source>
        <dbReference type="ARBA" id="ARBA00001974"/>
    </source>
</evidence>
<dbReference type="SUPFAM" id="SSF54373">
    <property type="entry name" value="FAD-linked reductases, C-terminal domain"/>
    <property type="match status" value="1"/>
</dbReference>
<dbReference type="Pfam" id="PF13450">
    <property type="entry name" value="NAD_binding_8"/>
    <property type="match status" value="1"/>
</dbReference>
<dbReference type="InterPro" id="IPR004379">
    <property type="entry name" value="UDP-GALP_mutase"/>
</dbReference>
<proteinExistence type="inferred from homology"/>
<dbReference type="GO" id="GO:0008767">
    <property type="term" value="F:UDP-galactopyranose mutase activity"/>
    <property type="evidence" value="ECO:0007669"/>
    <property type="project" value="InterPro"/>
</dbReference>
<keyword evidence="5" id="KW-0413">Isomerase</keyword>